<reference evidence="3" key="1">
    <citation type="submission" date="2016-09" db="EMBL/GenBank/DDBJ databases">
        <authorList>
            <person name="Varghese N."/>
            <person name="Submissions S."/>
        </authorList>
    </citation>
    <scope>NUCLEOTIDE SEQUENCE [LARGE SCALE GENOMIC DNA]</scope>
    <source>
        <strain evidence="3">ANC 4466</strain>
    </source>
</reference>
<evidence type="ECO:0000313" key="3">
    <source>
        <dbReference type="Proteomes" id="UP000219042"/>
    </source>
</evidence>
<organism evidence="2 3">
    <name type="scientific">Acinetobacter puyangensis</name>
    <dbReference type="NCBI Taxonomy" id="1096779"/>
    <lineage>
        <taxon>Bacteria</taxon>
        <taxon>Pseudomonadati</taxon>
        <taxon>Pseudomonadota</taxon>
        <taxon>Gammaproteobacteria</taxon>
        <taxon>Moraxellales</taxon>
        <taxon>Moraxellaceae</taxon>
        <taxon>Acinetobacter</taxon>
    </lineage>
</organism>
<keyword evidence="1" id="KW-0472">Membrane</keyword>
<dbReference type="RefSeq" id="WP_097080301.1">
    <property type="nucleotide sequence ID" value="NZ_BAABHT010000015.1"/>
</dbReference>
<dbReference type="Proteomes" id="UP000219042">
    <property type="component" value="Unassembled WGS sequence"/>
</dbReference>
<evidence type="ECO:0000313" key="2">
    <source>
        <dbReference type="EMBL" id="SNX46569.1"/>
    </source>
</evidence>
<proteinExistence type="predicted"/>
<keyword evidence="1" id="KW-0812">Transmembrane</keyword>
<feature type="transmembrane region" description="Helical" evidence="1">
    <location>
        <begin position="14"/>
        <end position="35"/>
    </location>
</feature>
<gene>
    <name evidence="2" type="ORF">SAMN05421731_11354</name>
</gene>
<name>A0A240EEG0_9GAMM</name>
<dbReference type="OrthoDB" id="6704960at2"/>
<dbReference type="EMBL" id="OANT01000013">
    <property type="protein sequence ID" value="SNX46569.1"/>
    <property type="molecule type" value="Genomic_DNA"/>
</dbReference>
<accession>A0A240EEG0</accession>
<dbReference type="AlphaFoldDB" id="A0A240EEG0"/>
<feature type="transmembrane region" description="Helical" evidence="1">
    <location>
        <begin position="56"/>
        <end position="80"/>
    </location>
</feature>
<sequence>MGSEQQKKQEKRILMAYLFMLLTVFSIIPIIIAYWMAARVTHVPDLEVWLSSHAFWIVRSLMIFICIAIFAALWFIPLAFLVWDQYIWVTACTIVGVIFAIIAWLYLLNAWLKGISRYFKRKPVY</sequence>
<keyword evidence="1" id="KW-1133">Transmembrane helix</keyword>
<evidence type="ECO:0000256" key="1">
    <source>
        <dbReference type="SAM" id="Phobius"/>
    </source>
</evidence>
<feature type="transmembrane region" description="Helical" evidence="1">
    <location>
        <begin position="86"/>
        <end position="112"/>
    </location>
</feature>
<protein>
    <submittedName>
        <fullName evidence="2">Uncharacterized protein</fullName>
    </submittedName>
</protein>
<keyword evidence="3" id="KW-1185">Reference proteome</keyword>